<name>A0ABZ3D8R9_9PROT</name>
<proteinExistence type="predicted"/>
<dbReference type="Proteomes" id="UP001449795">
    <property type="component" value="Chromosome"/>
</dbReference>
<dbReference type="RefSeq" id="WP_342629477.1">
    <property type="nucleotide sequence ID" value="NZ_CP152276.1"/>
</dbReference>
<reference evidence="1 2" key="1">
    <citation type="submission" date="2024-04" db="EMBL/GenBank/DDBJ databases">
        <title>Complete genome sequence of Nguyenibacter vanlangesis HBCM-1154, a strain capable of nitrogen fixation, IAA production, and phosphorus solubilization isolated from sugarcane soil.</title>
        <authorList>
            <person name="MY HANH P."/>
        </authorList>
    </citation>
    <scope>NUCLEOTIDE SEQUENCE [LARGE SCALE GENOMIC DNA]</scope>
    <source>
        <strain evidence="1 2">HBCM 1154</strain>
    </source>
</reference>
<evidence type="ECO:0000313" key="1">
    <source>
        <dbReference type="EMBL" id="XAE44174.1"/>
    </source>
</evidence>
<gene>
    <name evidence="1" type="ORF">AAC691_07000</name>
</gene>
<protein>
    <submittedName>
        <fullName evidence="1">Uncharacterized protein</fullName>
    </submittedName>
</protein>
<evidence type="ECO:0000313" key="2">
    <source>
        <dbReference type="Proteomes" id="UP001449795"/>
    </source>
</evidence>
<sequence>MEQGLPNAGMEAAALTPDQRHRFAAALEQYLDADKPGQGVYGLLSRAADAAIYDQVRGWGCQPHPPEAAPGMIHVLIPPEDMRKLLALADISEQQAIAYLVVHLPRAVRNYVLKLPMHRPGSLYERAKQHFPCVAADRSKG</sequence>
<accession>A0ABZ3D8R9</accession>
<organism evidence="1 2">
    <name type="scientific">Nguyenibacter vanlangensis</name>
    <dbReference type="NCBI Taxonomy" id="1216886"/>
    <lineage>
        <taxon>Bacteria</taxon>
        <taxon>Pseudomonadati</taxon>
        <taxon>Pseudomonadota</taxon>
        <taxon>Alphaproteobacteria</taxon>
        <taxon>Acetobacterales</taxon>
        <taxon>Acetobacteraceae</taxon>
        <taxon>Nguyenibacter</taxon>
    </lineage>
</organism>
<dbReference type="InterPro" id="IPR027405">
    <property type="entry name" value="YidB-like"/>
</dbReference>
<dbReference type="EMBL" id="CP152276">
    <property type="protein sequence ID" value="XAE44174.1"/>
    <property type="molecule type" value="Genomic_DNA"/>
</dbReference>
<keyword evidence="2" id="KW-1185">Reference proteome</keyword>
<dbReference type="SUPFAM" id="SSF140804">
    <property type="entry name" value="YidB-like"/>
    <property type="match status" value="1"/>
</dbReference>